<comment type="cofactor">
    <cofactor evidence="1">
        <name>[4Fe-4S] cluster</name>
        <dbReference type="ChEBI" id="CHEBI:49883"/>
    </cofactor>
</comment>
<comment type="function">
    <text evidence="22">Key enzyme involved in DNA replication and DNA repair. Involved in Okazaki fragments processing by cleaving long flaps that escape FEN1: flaps that are longer than 27 nucleotides are coated by replication protein A complex (RPA), leading to recruit DNA2 which cleaves the flap until it is too short to bind RPA and becomes a substrate for FEN1. Also involved in 5'-end resection of DNA during double-strand break (DSB) repair by mediating the cleavage of 5'-ssDNA.</text>
</comment>
<keyword evidence="7 22" id="KW-0479">Metal-binding</keyword>
<dbReference type="Gene3D" id="3.40.50.300">
    <property type="entry name" value="P-loop containing nucleotide triphosphate hydrolases"/>
    <property type="match status" value="2"/>
</dbReference>
<evidence type="ECO:0000256" key="7">
    <source>
        <dbReference type="ARBA" id="ARBA00022723"/>
    </source>
</evidence>
<evidence type="ECO:0000259" key="26">
    <source>
        <dbReference type="Pfam" id="PF13087"/>
    </source>
</evidence>
<feature type="domain" description="DNA2/NAM7 helicase helicase" evidence="25">
    <location>
        <begin position="993"/>
        <end position="1081"/>
    </location>
</feature>
<organism evidence="28 29">
    <name type="scientific">Metschnikowia aff. pulcherrima</name>
    <dbReference type="NCBI Taxonomy" id="2163413"/>
    <lineage>
        <taxon>Eukaryota</taxon>
        <taxon>Fungi</taxon>
        <taxon>Dikarya</taxon>
        <taxon>Ascomycota</taxon>
        <taxon>Saccharomycotina</taxon>
        <taxon>Pichiomycetes</taxon>
        <taxon>Metschnikowiaceae</taxon>
        <taxon>Metschnikowia</taxon>
    </lineage>
</organism>
<dbReference type="Pfam" id="PF21123">
    <property type="entry name" value="Dna2_Rift"/>
    <property type="match status" value="1"/>
</dbReference>
<keyword evidence="4 22" id="KW-0004">4Fe-4S</keyword>
<dbReference type="InterPro" id="IPR047187">
    <property type="entry name" value="SF1_C_Upf1"/>
</dbReference>
<keyword evidence="13 22" id="KW-0067">ATP-binding</keyword>
<feature type="compositionally biased region" description="Basic and acidic residues" evidence="23">
    <location>
        <begin position="1"/>
        <end position="14"/>
    </location>
</feature>
<name>A0A4P6XM91_9ASCO</name>
<dbReference type="Gene3D" id="3.90.320.10">
    <property type="match status" value="1"/>
</dbReference>
<dbReference type="GO" id="GO:0005524">
    <property type="term" value="F:ATP binding"/>
    <property type="evidence" value="ECO:0007669"/>
    <property type="project" value="UniProtKB-UniRule"/>
</dbReference>
<keyword evidence="6 22" id="KW-0540">Nuclease</keyword>
<dbReference type="Proteomes" id="UP000292447">
    <property type="component" value="Chromosome II"/>
</dbReference>
<evidence type="ECO:0000256" key="18">
    <source>
        <dbReference type="ARBA" id="ARBA00023204"/>
    </source>
</evidence>
<evidence type="ECO:0000256" key="16">
    <source>
        <dbReference type="ARBA" id="ARBA00023125"/>
    </source>
</evidence>
<feature type="domain" description="DNA replication factor Dna2 N-terminal" evidence="24">
    <location>
        <begin position="448"/>
        <end position="646"/>
    </location>
</feature>
<dbReference type="EMBL" id="CP034457">
    <property type="protein sequence ID" value="QBM87356.1"/>
    <property type="molecule type" value="Genomic_DNA"/>
</dbReference>
<dbReference type="GO" id="GO:0005634">
    <property type="term" value="C:nucleus"/>
    <property type="evidence" value="ECO:0007669"/>
    <property type="project" value="UniProtKB-SubCell"/>
</dbReference>
<dbReference type="GO" id="GO:0003677">
    <property type="term" value="F:DNA binding"/>
    <property type="evidence" value="ECO:0007669"/>
    <property type="project" value="UniProtKB-UniRule"/>
</dbReference>
<feature type="region of interest" description="Disordered" evidence="23">
    <location>
        <begin position="259"/>
        <end position="287"/>
    </location>
</feature>
<keyword evidence="17" id="KW-0496">Mitochondrion</keyword>
<feature type="region of interest" description="Disordered" evidence="23">
    <location>
        <begin position="39"/>
        <end position="94"/>
    </location>
</feature>
<dbReference type="GO" id="GO:0006281">
    <property type="term" value="P:DNA repair"/>
    <property type="evidence" value="ECO:0007669"/>
    <property type="project" value="UniProtKB-KW"/>
</dbReference>
<dbReference type="GO" id="GO:0016887">
    <property type="term" value="F:ATP hydrolysis activity"/>
    <property type="evidence" value="ECO:0007669"/>
    <property type="project" value="RHEA"/>
</dbReference>
<dbReference type="GO" id="GO:0005694">
    <property type="term" value="C:chromosome"/>
    <property type="evidence" value="ECO:0007669"/>
    <property type="project" value="UniProtKB-SubCell"/>
</dbReference>
<keyword evidence="20 22" id="KW-0511">Multifunctional enzyme</keyword>
<keyword evidence="8 22" id="KW-0547">Nucleotide-binding</keyword>
<gene>
    <name evidence="28" type="primary">MPUL0B05580</name>
    <name evidence="28" type="ORF">METSCH_B05580</name>
</gene>
<dbReference type="GO" id="GO:0071932">
    <property type="term" value="P:replication fork reversal"/>
    <property type="evidence" value="ECO:0007669"/>
    <property type="project" value="TreeGrafter"/>
</dbReference>
<evidence type="ECO:0000256" key="12">
    <source>
        <dbReference type="ARBA" id="ARBA00022806"/>
    </source>
</evidence>
<evidence type="ECO:0000256" key="15">
    <source>
        <dbReference type="ARBA" id="ARBA00023014"/>
    </source>
</evidence>
<dbReference type="InterPro" id="IPR041677">
    <property type="entry name" value="DNA2/NAM7_AAA_11"/>
</dbReference>
<feature type="compositionally biased region" description="Basic and acidic residues" evidence="23">
    <location>
        <begin position="385"/>
        <end position="394"/>
    </location>
</feature>
<comment type="subcellular location">
    <subcellularLocation>
        <location evidence="2">Mitochondrion</location>
    </subcellularLocation>
    <subcellularLocation>
        <location evidence="22">Nucleus</location>
    </subcellularLocation>
    <subcellularLocation>
        <location evidence="22">Chromosome</location>
    </subcellularLocation>
</comment>
<feature type="compositionally biased region" description="Low complexity" evidence="23">
    <location>
        <begin position="305"/>
        <end position="315"/>
    </location>
</feature>
<dbReference type="PANTHER" id="PTHR10887">
    <property type="entry name" value="DNA2/NAM7 HELICASE FAMILY"/>
    <property type="match status" value="1"/>
</dbReference>
<dbReference type="InterPro" id="IPR011604">
    <property type="entry name" value="PDDEXK-like_dom_sf"/>
</dbReference>
<evidence type="ECO:0000313" key="29">
    <source>
        <dbReference type="Proteomes" id="UP000292447"/>
    </source>
</evidence>
<evidence type="ECO:0000256" key="22">
    <source>
        <dbReference type="RuleBase" id="RU367041"/>
    </source>
</evidence>
<feature type="domain" description="DNA2/NAM7 helicase helicase" evidence="25">
    <location>
        <begin position="1104"/>
        <end position="1162"/>
    </location>
</feature>
<keyword evidence="5 22" id="KW-0235">DNA replication</keyword>
<keyword evidence="18 22" id="KW-0234">DNA repair</keyword>
<dbReference type="InterPro" id="IPR027417">
    <property type="entry name" value="P-loop_NTPase"/>
</dbReference>
<evidence type="ECO:0000256" key="1">
    <source>
        <dbReference type="ARBA" id="ARBA00001966"/>
    </source>
</evidence>
<feature type="compositionally biased region" description="Basic residues" evidence="23">
    <location>
        <begin position="15"/>
        <end position="25"/>
    </location>
</feature>
<keyword evidence="19 22" id="KW-0539">Nucleus</keyword>
<evidence type="ECO:0000256" key="13">
    <source>
        <dbReference type="ARBA" id="ARBA00022840"/>
    </source>
</evidence>
<feature type="region of interest" description="Disordered" evidence="23">
    <location>
        <begin position="305"/>
        <end position="357"/>
    </location>
</feature>
<dbReference type="InterPro" id="IPR014808">
    <property type="entry name" value="DNA_replication_fac_Dna2_N"/>
</dbReference>
<dbReference type="GO" id="GO:0051539">
    <property type="term" value="F:4 iron, 4 sulfur cluster binding"/>
    <property type="evidence" value="ECO:0007669"/>
    <property type="project" value="UniProtKB-UniRule"/>
</dbReference>
<keyword evidence="11 22" id="KW-0378">Hydrolase</keyword>
<evidence type="ECO:0000256" key="21">
    <source>
        <dbReference type="ARBA" id="ARBA00047995"/>
    </source>
</evidence>
<evidence type="ECO:0000256" key="14">
    <source>
        <dbReference type="ARBA" id="ARBA00023004"/>
    </source>
</evidence>
<comment type="similarity">
    <text evidence="3 22">Belongs to the DNA2/NAM7 helicase family.</text>
</comment>
<evidence type="ECO:0000256" key="23">
    <source>
        <dbReference type="SAM" id="MobiDB-lite"/>
    </source>
</evidence>
<evidence type="ECO:0000256" key="3">
    <source>
        <dbReference type="ARBA" id="ARBA00007913"/>
    </source>
</evidence>
<dbReference type="CDD" id="cd18808">
    <property type="entry name" value="SF1_C_Upf1"/>
    <property type="match status" value="1"/>
</dbReference>
<dbReference type="GO" id="GO:0033567">
    <property type="term" value="P:DNA replication, Okazaki fragment processing"/>
    <property type="evidence" value="ECO:0007669"/>
    <property type="project" value="UniProtKB-UniRule"/>
</dbReference>
<protein>
    <recommendedName>
        <fullName evidence="22">DNA replication ATP-dependent helicase/nuclease</fullName>
        <ecNumber evidence="22">3.1.-.-</ecNumber>
        <ecNumber evidence="22">3.6.4.12</ecNumber>
    </recommendedName>
</protein>
<dbReference type="InterPro" id="IPR041679">
    <property type="entry name" value="DNA2/NAM7-like_C"/>
</dbReference>
<proteinExistence type="inferred from homology"/>
<keyword evidence="16 22" id="KW-0238">DNA-binding</keyword>
<dbReference type="Pfam" id="PF13086">
    <property type="entry name" value="AAA_11"/>
    <property type="match status" value="2"/>
</dbReference>
<dbReference type="STRING" id="2163413.A0A4P6XM91"/>
<dbReference type="Pfam" id="PF08696">
    <property type="entry name" value="Dna2"/>
    <property type="match status" value="1"/>
</dbReference>
<evidence type="ECO:0000259" key="25">
    <source>
        <dbReference type="Pfam" id="PF13086"/>
    </source>
</evidence>
<dbReference type="Pfam" id="PF13087">
    <property type="entry name" value="AAA_12"/>
    <property type="match status" value="1"/>
</dbReference>
<keyword evidence="10 22" id="KW-0227">DNA damage</keyword>
<evidence type="ECO:0000256" key="19">
    <source>
        <dbReference type="ARBA" id="ARBA00023242"/>
    </source>
</evidence>
<evidence type="ECO:0000256" key="2">
    <source>
        <dbReference type="ARBA" id="ARBA00004173"/>
    </source>
</evidence>
<keyword evidence="15 22" id="KW-0411">Iron-sulfur</keyword>
<feature type="domain" description="DNA2/NAM7 helicase-like C-terminal" evidence="26">
    <location>
        <begin position="1173"/>
        <end position="1383"/>
    </location>
</feature>
<dbReference type="GO" id="GO:0046872">
    <property type="term" value="F:metal ion binding"/>
    <property type="evidence" value="ECO:0007669"/>
    <property type="project" value="UniProtKB-UniRule"/>
</dbReference>
<dbReference type="GO" id="GO:0005739">
    <property type="term" value="C:mitochondrion"/>
    <property type="evidence" value="ECO:0007669"/>
    <property type="project" value="UniProtKB-SubCell"/>
</dbReference>
<evidence type="ECO:0000256" key="5">
    <source>
        <dbReference type="ARBA" id="ARBA00022705"/>
    </source>
</evidence>
<feature type="region of interest" description="Disordered" evidence="23">
    <location>
        <begin position="376"/>
        <end position="395"/>
    </location>
</feature>
<evidence type="ECO:0000256" key="11">
    <source>
        <dbReference type="ARBA" id="ARBA00022801"/>
    </source>
</evidence>
<keyword evidence="9" id="KW-0255">Endonuclease</keyword>
<evidence type="ECO:0000259" key="24">
    <source>
        <dbReference type="Pfam" id="PF08696"/>
    </source>
</evidence>
<feature type="region of interest" description="Disordered" evidence="23">
    <location>
        <begin position="121"/>
        <end position="141"/>
    </location>
</feature>
<sequence length="1458" mass="164136">MGREMHSPPKSPDRKKSRPLSKPRKTYIFQPTNTLAYNPQAARGQSLGANVSRESERNLRINGEGSHETNSYGRISRPHPLNSEMNDRGANSTALDASPARADACVSTGVPGPKTVRVFDKSTDQQSSDDSFDGVRWRPANSPAQTFARPILSSPLRNAEIPPSKGPPAATLVNEITDSMLTKYAVAMQNTLSQTPRYKRTSSDVIPLSHETLPTLTRSKSFDPRCLPGPKLSEPKPGAPKVAARLTTWIDKFDVQNSGEGEAESAAKVSPEVSTPEKPVYIDEDTLSSDDDTFLANLQYDSLPPLLQFPRPQQQETGASMQPPALCDSSPLKQVHVPKSMPRNPERAPADDSDPFSDDLDIAAIESVLTQPSTALSSFTAGKTESSRLDKQNSEVRSVTPDYRKDEYGAKLSYSRLDFSRFQVQSVFVTTYQVQAFKKKQLILTVVDQNETTSKLVVRGETAELDIKASDVVHVIHTTPENPRLISDTHNLLIWNPDTLVLSTAVADQLDCPRKTVLLKRLSFPGLYLIPLLTGTIVHEIFQLCFLAQKCTREYMESLADLEIKRRLFDIYTLGDVVDELKAKIFTHLPYIHRWFQLYFRKPPAEIPTNKRQQKIRFSVAEVLDIEERVVSPMFGIKGIADVTLKANLQSENSKVQLLLPMEIKTGQPYLLHQAQAALYSLLFKDRYNEDIASFLLVYTLNEGLTTKHDISVPDLKSLVNLRNRISVFLRPGNQDLPDLMRQQKCDRCFVQESCMTYNYLTEEGTAEQSGLKEGVYDDLTAHLEGRQKYKDFLAYWDYLLSKEEEFVSRFDKELWVLSAKEREEGLGKSLGSLVITSCETPSGSNDYLYTFKRRDAVGRAFNASQISKYDRVIISDEMGHFALAQGYVRHIDSNSITILSRRQIISTELKTDTFHRAGVLRNSQKISQESADAINFRVDKDEMAYGMGMARYNILNLFLSEGDHLRRRLLVDLQEPTFSKSGHFEIDQTAAHFNECQLSAFEKVSKTNDYSLILGMPGTGKTTVIAYLIKMLVAAKKTVLLTSYTNSAVDNILLKVKEYDTDFLRIGNSSRVHPIIQEYTPGSDKNKVECYSDFQRVYSHPFVVAATCLGVQDPAFSIRNRFDYCIIDEASQVSMPVCLGPIALCDKFIMVGDHYQLPPLVSHPDSKIKTGLSQSLFQILANAHPDSVAELKHQYRMCEEIMLISNKLVYKNRLICGNQHVAEQFLEVPHKEKLALHYSGRNPMNSPWLDSAFQEQNRVVFFDHDLLPGYERAVGENITNPAEVELVRQTVEGFVRCGVDPTKIGVMTLYRSQLKLLHDTFRHMPELEILTADRFQGRDKDCIIISMVRSNRDRRSGDLLKDWRRINVAVTRARSKLIVFGSVATLSNAESVSDFVTLAKREGWVHELPETALRLYHFAKPSLTTPKKKVVANKLGPQAIGRHALVKDLLADMDVTL</sequence>
<evidence type="ECO:0000256" key="10">
    <source>
        <dbReference type="ARBA" id="ARBA00022763"/>
    </source>
</evidence>
<dbReference type="SUPFAM" id="SSF52540">
    <property type="entry name" value="P-loop containing nucleoside triphosphate hydrolases"/>
    <property type="match status" value="1"/>
</dbReference>
<evidence type="ECO:0000313" key="28">
    <source>
        <dbReference type="EMBL" id="QBM87356.1"/>
    </source>
</evidence>
<evidence type="ECO:0000256" key="9">
    <source>
        <dbReference type="ARBA" id="ARBA00022759"/>
    </source>
</evidence>
<evidence type="ECO:0000256" key="4">
    <source>
        <dbReference type="ARBA" id="ARBA00022485"/>
    </source>
</evidence>
<dbReference type="InterPro" id="IPR048459">
    <property type="entry name" value="DNA2_Rift"/>
</dbReference>
<dbReference type="InterPro" id="IPR045055">
    <property type="entry name" value="DNA2/NAM7-like"/>
</dbReference>
<evidence type="ECO:0000256" key="17">
    <source>
        <dbReference type="ARBA" id="ARBA00023128"/>
    </source>
</evidence>
<evidence type="ECO:0000256" key="8">
    <source>
        <dbReference type="ARBA" id="ARBA00022741"/>
    </source>
</evidence>
<dbReference type="EC" id="3.6.4.12" evidence="22"/>
<feature type="region of interest" description="Disordered" evidence="23">
    <location>
        <begin position="1"/>
        <end position="26"/>
    </location>
</feature>
<keyword evidence="22" id="KW-0158">Chromosome</keyword>
<dbReference type="CDD" id="cd18041">
    <property type="entry name" value="DEXXQc_DNA2"/>
    <property type="match status" value="1"/>
</dbReference>
<dbReference type="GO" id="GO:0017108">
    <property type="term" value="F:5'-flap endonuclease activity"/>
    <property type="evidence" value="ECO:0007669"/>
    <property type="project" value="UniProtKB-UniRule"/>
</dbReference>
<dbReference type="InterPro" id="IPR026851">
    <property type="entry name" value="Dna2/JHS1_DEXXQ-box"/>
</dbReference>
<feature type="domain" description="DNA2 rift barrel" evidence="27">
    <location>
        <begin position="821"/>
        <end position="905"/>
    </location>
</feature>
<keyword evidence="14 22" id="KW-0408">Iron</keyword>
<dbReference type="EC" id="3.1.-.-" evidence="22"/>
<keyword evidence="29" id="KW-1185">Reference proteome</keyword>
<accession>A0A4P6XM91</accession>
<keyword evidence="12 22" id="KW-0347">Helicase</keyword>
<evidence type="ECO:0000256" key="6">
    <source>
        <dbReference type="ARBA" id="ARBA00022722"/>
    </source>
</evidence>
<evidence type="ECO:0000256" key="20">
    <source>
        <dbReference type="ARBA" id="ARBA00023268"/>
    </source>
</evidence>
<dbReference type="FunFam" id="3.40.50.300:FF:000789">
    <property type="entry name" value="DNA replication ATP-dependent helicase/nuclease DNA2"/>
    <property type="match status" value="1"/>
</dbReference>
<reference evidence="29" key="1">
    <citation type="submission" date="2019-03" db="EMBL/GenBank/DDBJ databases">
        <title>Snf2 controls pulcherriminic acid biosynthesis and connects pigmentation and antifungal activity of the yeast Metschnikowia pulcherrima.</title>
        <authorList>
            <person name="Gore-Lloyd D."/>
            <person name="Sumann I."/>
            <person name="Brachmann A.O."/>
            <person name="Schneeberger K."/>
            <person name="Ortiz-Merino R.A."/>
            <person name="Moreno-Beltran M."/>
            <person name="Schlaefli M."/>
            <person name="Kirner P."/>
            <person name="Santos Kron A."/>
            <person name="Wolfe K.H."/>
            <person name="Piel J."/>
            <person name="Ahrens C.H."/>
            <person name="Henk D."/>
            <person name="Freimoser F.M."/>
        </authorList>
    </citation>
    <scope>NUCLEOTIDE SEQUENCE [LARGE SCALE GENOMIC DNA]</scope>
    <source>
        <strain evidence="29">APC 1.2</strain>
    </source>
</reference>
<dbReference type="GO" id="GO:0017116">
    <property type="term" value="F:single-stranded DNA helicase activity"/>
    <property type="evidence" value="ECO:0007669"/>
    <property type="project" value="UniProtKB-UniRule"/>
</dbReference>
<comment type="catalytic activity">
    <reaction evidence="21 22">
        <text>ATP + H2O = ADP + phosphate + H(+)</text>
        <dbReference type="Rhea" id="RHEA:13065"/>
        <dbReference type="ChEBI" id="CHEBI:15377"/>
        <dbReference type="ChEBI" id="CHEBI:15378"/>
        <dbReference type="ChEBI" id="CHEBI:30616"/>
        <dbReference type="ChEBI" id="CHEBI:43474"/>
        <dbReference type="ChEBI" id="CHEBI:456216"/>
        <dbReference type="EC" id="3.6.4.12"/>
    </reaction>
</comment>
<dbReference type="PANTHER" id="PTHR10887:SF433">
    <property type="entry name" value="DNA REPLICATION ATP-DEPENDENT HELICASE_NUCLEASE DNA2"/>
    <property type="match status" value="1"/>
</dbReference>
<evidence type="ECO:0000259" key="27">
    <source>
        <dbReference type="Pfam" id="PF21123"/>
    </source>
</evidence>